<accession>D8PYJ3</accession>
<evidence type="ECO:0000313" key="1">
    <source>
        <dbReference type="EMBL" id="EFI99271.1"/>
    </source>
</evidence>
<keyword evidence="2" id="KW-1185">Reference proteome</keyword>
<evidence type="ECO:0000313" key="2">
    <source>
        <dbReference type="Proteomes" id="UP000007431"/>
    </source>
</evidence>
<dbReference type="HOGENOM" id="CLU_605749_0_0_1"/>
<proteinExistence type="predicted"/>
<dbReference type="EMBL" id="GL377304">
    <property type="protein sequence ID" value="EFI99271.1"/>
    <property type="molecule type" value="Genomic_DNA"/>
</dbReference>
<feature type="non-terminal residue" evidence="1">
    <location>
        <position position="452"/>
    </location>
</feature>
<dbReference type="Proteomes" id="UP000007431">
    <property type="component" value="Unassembled WGS sequence"/>
</dbReference>
<reference evidence="1 2" key="1">
    <citation type="journal article" date="2010" name="Nat. Biotechnol.">
        <title>Genome sequence of the model mushroom Schizophyllum commune.</title>
        <authorList>
            <person name="Ohm R.A."/>
            <person name="de Jong J.F."/>
            <person name="Lugones L.G."/>
            <person name="Aerts A."/>
            <person name="Kothe E."/>
            <person name="Stajich J.E."/>
            <person name="de Vries R.P."/>
            <person name="Record E."/>
            <person name="Levasseur A."/>
            <person name="Baker S.E."/>
            <person name="Bartholomew K.A."/>
            <person name="Coutinho P.M."/>
            <person name="Erdmann S."/>
            <person name="Fowler T.J."/>
            <person name="Gathman A.C."/>
            <person name="Lombard V."/>
            <person name="Henrissat B."/>
            <person name="Knabe N."/>
            <person name="Kuees U."/>
            <person name="Lilly W.W."/>
            <person name="Lindquist E."/>
            <person name="Lucas S."/>
            <person name="Magnuson J.K."/>
            <person name="Piumi F."/>
            <person name="Raudaskoski M."/>
            <person name="Salamov A."/>
            <person name="Schmutz J."/>
            <person name="Schwarze F.W.M.R."/>
            <person name="vanKuyk P.A."/>
            <person name="Horton J.S."/>
            <person name="Grigoriev I.V."/>
            <person name="Woesten H.A.B."/>
        </authorList>
    </citation>
    <scope>NUCLEOTIDE SEQUENCE [LARGE SCALE GENOMIC DNA]</scope>
    <source>
        <strain evidence="2">H4-8 / FGSC 9210</strain>
    </source>
</reference>
<dbReference type="VEuPathDB" id="FungiDB:SCHCODRAFT_02531458"/>
<name>D8PYJ3_SCHCM</name>
<dbReference type="AlphaFoldDB" id="D8PYJ3"/>
<gene>
    <name evidence="1" type="ORF">SCHCODRAFT_106398</name>
</gene>
<dbReference type="GeneID" id="9586157"/>
<dbReference type="InParanoid" id="D8PYJ3"/>
<sequence length="452" mass="48875">MAATASSTISPVCDGKFLISPGRDDECPPSRLAATMASSPSRLLCDDESSVPSRLASTMRDTVSSGCHDERPRYGCNDEFHRLGSAGLRRRVPCIVWLRRVVHRLVFDDGEALRTVSLLRRVLPSSRLDAKRRSTVSSGCDGEVHRLAATTRATVLSSGFDDEEVHRLVSSVTRSPSSRLCHVRLVRRPLGSDERGPPSVAGRDGDEVHRLVCDGECPPSGLAATTSSPSSRLVCDEVHRPRLAAPPSVHRPRVCDGEIHCLVGLRRRVFTVSSSFDECPPSRLGCDGERLVWPAKASSTVSSGCDDEFHRPLDLAEHPTSRSSATTSSTVLSMAARTARFIVSSRLAATTSSTVLSAATASSPSHRLASTTSSPVSSNLRRRVLGSAFDDECPPSRLIGCDDEGHLLGLRVHRLVRVRRRGPPSRLAATASSTVSSHLAETSVRRLDWLRR</sequence>
<protein>
    <submittedName>
        <fullName evidence="1">Uncharacterized protein</fullName>
    </submittedName>
</protein>
<organism evidence="2">
    <name type="scientific">Schizophyllum commune (strain H4-8 / FGSC 9210)</name>
    <name type="common">Split gill fungus</name>
    <dbReference type="NCBI Taxonomy" id="578458"/>
    <lineage>
        <taxon>Eukaryota</taxon>
        <taxon>Fungi</taxon>
        <taxon>Dikarya</taxon>
        <taxon>Basidiomycota</taxon>
        <taxon>Agaricomycotina</taxon>
        <taxon>Agaricomycetes</taxon>
        <taxon>Agaricomycetidae</taxon>
        <taxon>Agaricales</taxon>
        <taxon>Schizophyllaceae</taxon>
        <taxon>Schizophyllum</taxon>
    </lineage>
</organism>
<dbReference type="KEGG" id="scm:SCHCO_02531458"/>
<dbReference type="RefSeq" id="XP_003034174.1">
    <property type="nucleotide sequence ID" value="XM_003034128.1"/>
</dbReference>